<comment type="caution">
    <text evidence="1">The sequence shown here is derived from an EMBL/GenBank/DDBJ whole genome shotgun (WGS) entry which is preliminary data.</text>
</comment>
<accession>A0ABS4AIJ9</accession>
<dbReference type="EMBL" id="JAGIZB010000021">
    <property type="protein sequence ID" value="MBP0446823.1"/>
    <property type="molecule type" value="Genomic_DNA"/>
</dbReference>
<gene>
    <name evidence="1" type="ORF">J8J14_18770</name>
</gene>
<sequence>MLTVVTDMRVMQAAIEAKVASATALKHVPLFSAAADAYYQKLRRAHGDGYDELKYMRHRKAVFVRLYGDKPVSQYTQDDI</sequence>
<evidence type="ECO:0000313" key="1">
    <source>
        <dbReference type="EMBL" id="MBP0446823.1"/>
    </source>
</evidence>
<reference evidence="1 2" key="1">
    <citation type="submission" date="2021-03" db="EMBL/GenBank/DDBJ databases">
        <authorList>
            <person name="So Y."/>
        </authorList>
    </citation>
    <scope>NUCLEOTIDE SEQUENCE [LARGE SCALE GENOMIC DNA]</scope>
    <source>
        <strain evidence="1 2">SSH11</strain>
    </source>
</reference>
<evidence type="ECO:0000313" key="2">
    <source>
        <dbReference type="Proteomes" id="UP000681594"/>
    </source>
</evidence>
<dbReference type="RefSeq" id="WP_209381090.1">
    <property type="nucleotide sequence ID" value="NZ_JAGIZB010000021.1"/>
</dbReference>
<keyword evidence="2" id="KW-1185">Reference proteome</keyword>
<name>A0ABS4AIJ9_9PROT</name>
<proteinExistence type="predicted"/>
<dbReference type="Proteomes" id="UP000681594">
    <property type="component" value="Unassembled WGS sequence"/>
</dbReference>
<organism evidence="1 2">
    <name type="scientific">Pararoseomonas baculiformis</name>
    <dbReference type="NCBI Taxonomy" id="2820812"/>
    <lineage>
        <taxon>Bacteria</taxon>
        <taxon>Pseudomonadati</taxon>
        <taxon>Pseudomonadota</taxon>
        <taxon>Alphaproteobacteria</taxon>
        <taxon>Acetobacterales</taxon>
        <taxon>Acetobacteraceae</taxon>
        <taxon>Pararoseomonas</taxon>
    </lineage>
</organism>
<protein>
    <submittedName>
        <fullName evidence="1">Uncharacterized protein</fullName>
    </submittedName>
</protein>